<dbReference type="PANTHER" id="PTHR43528">
    <property type="entry name" value="ALPHA-KETOGLUTARATE PERMEASE"/>
    <property type="match status" value="1"/>
</dbReference>
<keyword evidence="3" id="KW-0813">Transport</keyword>
<dbReference type="KEGG" id="sfw:WN53_21825"/>
<evidence type="ECO:0000256" key="2">
    <source>
        <dbReference type="ARBA" id="ARBA00008240"/>
    </source>
</evidence>
<dbReference type="GO" id="GO:0005886">
    <property type="term" value="C:plasma membrane"/>
    <property type="evidence" value="ECO:0007669"/>
    <property type="project" value="UniProtKB-SubCell"/>
</dbReference>
<dbReference type="PROSITE" id="PS50850">
    <property type="entry name" value="MFS"/>
    <property type="match status" value="1"/>
</dbReference>
<dbReference type="Proteomes" id="UP000270487">
    <property type="component" value="Chromosome"/>
</dbReference>
<dbReference type="InterPro" id="IPR051084">
    <property type="entry name" value="H+-coupled_symporters"/>
</dbReference>
<sequence>MDSVKERKSPARAIVATTLGNGLEFFDLVLYAFFATYIAKAYFPATDPLVSMTMTFLIFGMGYLARPLGALVIGHYADKKGRKPAMTLTFLLMGLSTLTIGITPSYESIGTAAPIIITLARLMQGFSAGGELGASTTLLVEYAKPHNRGFYGGWQVASQGAGNVFAAMTLVILVNCMPEASVEAWGWRIPFLFGIVIVPVGLYIRFKLEETATHTLPTATESVSKIPLLEVITTYYKETLAGILLTMGGTIPHMIIMFYIPNYAISILKLDTSYSMLIGAIAGLITLIGGPLAGMWSDKVGRVRLIAWARIAIVVLIYPAFYLLSTHPSIEMLFAVMIVLSIINIIGASPSITILPEIFPRRVRTTGLSLVYSVAVGIFGGFSLSVASYLIKLTGNTTAPAFYVIAGCVLSLFAFLYIKETSQAPLN</sequence>
<evidence type="ECO:0000313" key="9">
    <source>
        <dbReference type="EMBL" id="VEI70925.1"/>
    </source>
</evidence>
<evidence type="ECO:0000256" key="5">
    <source>
        <dbReference type="ARBA" id="ARBA00022692"/>
    </source>
</evidence>
<evidence type="ECO:0000256" key="3">
    <source>
        <dbReference type="ARBA" id="ARBA00022448"/>
    </source>
</evidence>
<dbReference type="SUPFAM" id="SSF103473">
    <property type="entry name" value="MFS general substrate transporter"/>
    <property type="match status" value="1"/>
</dbReference>
<dbReference type="RefSeq" id="WP_024486017.1">
    <property type="nucleotide sequence ID" value="NZ_CAMISF010000004.1"/>
</dbReference>
<evidence type="ECO:0000256" key="1">
    <source>
        <dbReference type="ARBA" id="ARBA00004651"/>
    </source>
</evidence>
<dbReference type="AlphaFoldDB" id="A0A0F7HEV2"/>
<comment type="similarity">
    <text evidence="2">Belongs to the major facilitator superfamily. Metabolite:H+ Symporter (MHS) family (TC 2.A.1.6) family.</text>
</comment>
<dbReference type="GO" id="GO:0015293">
    <property type="term" value="F:symporter activity"/>
    <property type="evidence" value="ECO:0007669"/>
    <property type="project" value="UniProtKB-KW"/>
</dbReference>
<accession>A0A0F7HEV2</accession>
<dbReference type="FunFam" id="1.20.1250.20:FF:000001">
    <property type="entry name" value="Dicarboxylate MFS transporter"/>
    <property type="match status" value="1"/>
</dbReference>
<dbReference type="PANTHER" id="PTHR43528:SF1">
    <property type="entry name" value="ALPHA-KETOGLUTARATE PERMEASE"/>
    <property type="match status" value="1"/>
</dbReference>
<evidence type="ECO:0000256" key="7">
    <source>
        <dbReference type="ARBA" id="ARBA00022989"/>
    </source>
</evidence>
<dbReference type="Pfam" id="PF07690">
    <property type="entry name" value="MFS_1"/>
    <property type="match status" value="1"/>
</dbReference>
<name>A0A0F7HEV2_SERFO</name>
<dbReference type="Gene3D" id="1.20.1250.20">
    <property type="entry name" value="MFS general substrate transporter like domains"/>
    <property type="match status" value="1"/>
</dbReference>
<dbReference type="InterPro" id="IPR020846">
    <property type="entry name" value="MFS_dom"/>
</dbReference>
<dbReference type="EMBL" id="LR134492">
    <property type="protein sequence ID" value="VEI70925.1"/>
    <property type="molecule type" value="Genomic_DNA"/>
</dbReference>
<dbReference type="InterPro" id="IPR036259">
    <property type="entry name" value="MFS_trans_sf"/>
</dbReference>
<dbReference type="InterPro" id="IPR005829">
    <property type="entry name" value="Sugar_transporter_CS"/>
</dbReference>
<keyword evidence="5" id="KW-0812">Transmembrane</keyword>
<evidence type="ECO:0000256" key="8">
    <source>
        <dbReference type="ARBA" id="ARBA00023136"/>
    </source>
</evidence>
<proteinExistence type="inferred from homology"/>
<keyword evidence="8" id="KW-0472">Membrane</keyword>
<evidence type="ECO:0000256" key="6">
    <source>
        <dbReference type="ARBA" id="ARBA00022847"/>
    </source>
</evidence>
<reference evidence="9 10" key="1">
    <citation type="submission" date="2018-12" db="EMBL/GenBank/DDBJ databases">
        <authorList>
            <consortium name="Pathogen Informatics"/>
        </authorList>
    </citation>
    <scope>NUCLEOTIDE SEQUENCE [LARGE SCALE GENOMIC DNA]</scope>
    <source>
        <strain evidence="9 10">NCTC13193</strain>
    </source>
</reference>
<evidence type="ECO:0000313" key="10">
    <source>
        <dbReference type="Proteomes" id="UP000270487"/>
    </source>
</evidence>
<dbReference type="STRING" id="47917.AV650_17600"/>
<dbReference type="GeneID" id="30322823"/>
<gene>
    <name evidence="9" type="primary">proP_5</name>
    <name evidence="9" type="ORF">NCTC13193_03164</name>
</gene>
<keyword evidence="7" id="KW-1133">Transmembrane helix</keyword>
<protein>
    <submittedName>
        <fullName evidence="9">Proline porter II</fullName>
    </submittedName>
</protein>
<comment type="subcellular location">
    <subcellularLocation>
        <location evidence="1">Cell membrane</location>
        <topology evidence="1">Multi-pass membrane protein</topology>
    </subcellularLocation>
</comment>
<dbReference type="InterPro" id="IPR011701">
    <property type="entry name" value="MFS"/>
</dbReference>
<keyword evidence="4" id="KW-1003">Cell membrane</keyword>
<dbReference type="PROSITE" id="PS00217">
    <property type="entry name" value="SUGAR_TRANSPORT_2"/>
    <property type="match status" value="1"/>
</dbReference>
<keyword evidence="6" id="KW-0769">Symport</keyword>
<evidence type="ECO:0000256" key="4">
    <source>
        <dbReference type="ARBA" id="ARBA00022475"/>
    </source>
</evidence>
<organism evidence="9 10">
    <name type="scientific">Serratia fonticola</name>
    <dbReference type="NCBI Taxonomy" id="47917"/>
    <lineage>
        <taxon>Bacteria</taxon>
        <taxon>Pseudomonadati</taxon>
        <taxon>Pseudomonadota</taxon>
        <taxon>Gammaproteobacteria</taxon>
        <taxon>Enterobacterales</taxon>
        <taxon>Yersiniaceae</taxon>
        <taxon>Serratia</taxon>
    </lineage>
</organism>